<dbReference type="EMBL" id="BRVP01000028">
    <property type="protein sequence ID" value="GLB53916.1"/>
    <property type="molecule type" value="Genomic_DNA"/>
</dbReference>
<name>A0A9W6EW77_9FLAO</name>
<comment type="caution">
    <text evidence="2">The sequence shown here is derived from an EMBL/GenBank/DDBJ whole genome shotgun (WGS) entry which is preliminary data.</text>
</comment>
<gene>
    <name evidence="2" type="ORF">NBRC110019_29570</name>
</gene>
<evidence type="ECO:0008006" key="4">
    <source>
        <dbReference type="Google" id="ProtNLM"/>
    </source>
</evidence>
<evidence type="ECO:0000256" key="1">
    <source>
        <dbReference type="SAM" id="SignalP"/>
    </source>
</evidence>
<feature type="chain" id="PRO_5040914767" description="Lipoprotein" evidence="1">
    <location>
        <begin position="23"/>
        <end position="148"/>
    </location>
</feature>
<sequence>MKQLALILSLFFLMSCNSQKTASENKVQEDNNYTFVYNKSTRRTNVTVTVTEKETIISNKSAGTLTETATMPQTWKTLTSLIKEVDLQGMSMLEAPTKKHYSDQLPAAYLSVTYKGHSYNSVQFDHGYPPAEIASVVNEMVSLTETNK</sequence>
<reference evidence="2" key="1">
    <citation type="submission" date="2022-07" db="EMBL/GenBank/DDBJ databases">
        <title>Taxonomy of Novel Oxalotrophic and Methylotrophic Bacteria.</title>
        <authorList>
            <person name="Sahin N."/>
            <person name="Tani A."/>
        </authorList>
    </citation>
    <scope>NUCLEOTIDE SEQUENCE</scope>
    <source>
        <strain evidence="2">AM327</strain>
    </source>
</reference>
<keyword evidence="1" id="KW-0732">Signal</keyword>
<evidence type="ECO:0000313" key="2">
    <source>
        <dbReference type="EMBL" id="GLB53916.1"/>
    </source>
</evidence>
<proteinExistence type="predicted"/>
<dbReference type="Proteomes" id="UP001143545">
    <property type="component" value="Unassembled WGS sequence"/>
</dbReference>
<keyword evidence="3" id="KW-1185">Reference proteome</keyword>
<evidence type="ECO:0000313" key="3">
    <source>
        <dbReference type="Proteomes" id="UP001143545"/>
    </source>
</evidence>
<accession>A0A9W6EW77</accession>
<dbReference type="AlphaFoldDB" id="A0A9W6EW77"/>
<dbReference type="RefSeq" id="WP_281756226.1">
    <property type="nucleotide sequence ID" value="NZ_BRVP01000028.1"/>
</dbReference>
<organism evidence="2 3">
    <name type="scientific">Neptunitalea chrysea</name>
    <dbReference type="NCBI Taxonomy" id="1647581"/>
    <lineage>
        <taxon>Bacteria</taxon>
        <taxon>Pseudomonadati</taxon>
        <taxon>Bacteroidota</taxon>
        <taxon>Flavobacteriia</taxon>
        <taxon>Flavobacteriales</taxon>
        <taxon>Flavobacteriaceae</taxon>
        <taxon>Neptunitalea</taxon>
    </lineage>
</organism>
<dbReference type="PROSITE" id="PS51257">
    <property type="entry name" value="PROKAR_LIPOPROTEIN"/>
    <property type="match status" value="1"/>
</dbReference>
<protein>
    <recommendedName>
        <fullName evidence="4">Lipoprotein</fullName>
    </recommendedName>
</protein>
<feature type="signal peptide" evidence="1">
    <location>
        <begin position="1"/>
        <end position="22"/>
    </location>
</feature>